<gene>
    <name evidence="2" type="ORF">DZC52_07380</name>
</gene>
<dbReference type="OrthoDB" id="9796171at2"/>
<keyword evidence="3" id="KW-1185">Reference proteome</keyword>
<dbReference type="RefSeq" id="WP_116650487.1">
    <property type="nucleotide sequence ID" value="NZ_QUZK01000034.1"/>
</dbReference>
<dbReference type="SUPFAM" id="SSF55729">
    <property type="entry name" value="Acyl-CoA N-acyltransferases (Nat)"/>
    <property type="match status" value="1"/>
</dbReference>
<dbReference type="GO" id="GO:0016747">
    <property type="term" value="F:acyltransferase activity, transferring groups other than amino-acyl groups"/>
    <property type="evidence" value="ECO:0007669"/>
    <property type="project" value="InterPro"/>
</dbReference>
<organism evidence="2 3">
    <name type="scientific">Wenzhouxiangella sediminis</name>
    <dbReference type="NCBI Taxonomy" id="1792836"/>
    <lineage>
        <taxon>Bacteria</taxon>
        <taxon>Pseudomonadati</taxon>
        <taxon>Pseudomonadota</taxon>
        <taxon>Gammaproteobacteria</taxon>
        <taxon>Chromatiales</taxon>
        <taxon>Wenzhouxiangellaceae</taxon>
        <taxon>Wenzhouxiangella</taxon>
    </lineage>
</organism>
<dbReference type="PROSITE" id="PS51186">
    <property type="entry name" value="GNAT"/>
    <property type="match status" value="1"/>
</dbReference>
<evidence type="ECO:0000313" key="2">
    <source>
        <dbReference type="EMBL" id="RFF30545.1"/>
    </source>
</evidence>
<comment type="caution">
    <text evidence="2">The sequence shown here is derived from an EMBL/GenBank/DDBJ whole genome shotgun (WGS) entry which is preliminary data.</text>
</comment>
<dbReference type="CDD" id="cd04301">
    <property type="entry name" value="NAT_SF"/>
    <property type="match status" value="1"/>
</dbReference>
<dbReference type="Proteomes" id="UP000260351">
    <property type="component" value="Unassembled WGS sequence"/>
</dbReference>
<name>A0A3E1K8W4_9GAMM</name>
<proteinExistence type="predicted"/>
<dbReference type="Gene3D" id="3.40.630.30">
    <property type="match status" value="1"/>
</dbReference>
<feature type="domain" description="N-acetyltransferase" evidence="1">
    <location>
        <begin position="18"/>
        <end position="170"/>
    </location>
</feature>
<evidence type="ECO:0000259" key="1">
    <source>
        <dbReference type="PROSITE" id="PS51186"/>
    </source>
</evidence>
<keyword evidence="2" id="KW-0808">Transferase</keyword>
<protein>
    <submittedName>
        <fullName evidence="2">GNAT family N-acetyltransferase</fullName>
    </submittedName>
</protein>
<dbReference type="InterPro" id="IPR000182">
    <property type="entry name" value="GNAT_dom"/>
</dbReference>
<dbReference type="AlphaFoldDB" id="A0A3E1K8W4"/>
<reference evidence="2 3" key="1">
    <citation type="submission" date="2018-08" db="EMBL/GenBank/DDBJ databases">
        <title>Wenzhouxiangella salilacus sp. nov., a novel bacterium isolated from a saline lake in Xinjiang Province, China.</title>
        <authorList>
            <person name="Han S."/>
        </authorList>
    </citation>
    <scope>NUCLEOTIDE SEQUENCE [LARGE SCALE GENOMIC DNA]</scope>
    <source>
        <strain evidence="2 3">XDB06</strain>
    </source>
</reference>
<dbReference type="Pfam" id="PF00583">
    <property type="entry name" value="Acetyltransf_1"/>
    <property type="match status" value="1"/>
</dbReference>
<sequence>MAGGWQERLAPTARCLGLGLRSEDPEQDGEFLDRLYATTRVEELAQTGWSEPEVRRFLHEQSRLQRAHYREHYPDAEFLLIAGETEPVGRLYLDERPGELRLMDIAFLPAWRGAGRGTALIEALQRLAGEEGLAVTLHVEPFNPAIRLYRRMGFEALETRGVYQFMRWEA</sequence>
<evidence type="ECO:0000313" key="3">
    <source>
        <dbReference type="Proteomes" id="UP000260351"/>
    </source>
</evidence>
<accession>A0A3E1K8W4</accession>
<dbReference type="InterPro" id="IPR016181">
    <property type="entry name" value="Acyl_CoA_acyltransferase"/>
</dbReference>
<dbReference type="EMBL" id="QUZK01000034">
    <property type="protein sequence ID" value="RFF30545.1"/>
    <property type="molecule type" value="Genomic_DNA"/>
</dbReference>